<evidence type="ECO:0000256" key="9">
    <source>
        <dbReference type="ARBA" id="ARBA00023136"/>
    </source>
</evidence>
<dbReference type="eggNOG" id="COG4773">
    <property type="taxonomic scope" value="Bacteria"/>
</dbReference>
<organism evidence="12 13">
    <name type="scientific">Luminiphilus syltensis NOR5-1B</name>
    <dbReference type="NCBI Taxonomy" id="565045"/>
    <lineage>
        <taxon>Bacteria</taxon>
        <taxon>Pseudomonadati</taxon>
        <taxon>Pseudomonadota</taxon>
        <taxon>Gammaproteobacteria</taxon>
        <taxon>Cellvibrionales</taxon>
        <taxon>Halieaceae</taxon>
        <taxon>Luminiphilus</taxon>
    </lineage>
</organism>
<dbReference type="SUPFAM" id="SSF56935">
    <property type="entry name" value="Porins"/>
    <property type="match status" value="1"/>
</dbReference>
<dbReference type="OrthoDB" id="7051185at2"/>
<evidence type="ECO:0000256" key="3">
    <source>
        <dbReference type="ARBA" id="ARBA00022452"/>
    </source>
</evidence>
<keyword evidence="10" id="KW-0998">Cell outer membrane</keyword>
<evidence type="ECO:0000259" key="11">
    <source>
        <dbReference type="Pfam" id="PF00593"/>
    </source>
</evidence>
<dbReference type="PANTHER" id="PTHR32552">
    <property type="entry name" value="FERRICHROME IRON RECEPTOR-RELATED"/>
    <property type="match status" value="1"/>
</dbReference>
<keyword evidence="4" id="KW-0410">Iron transport</keyword>
<keyword evidence="2" id="KW-0813">Transport</keyword>
<evidence type="ECO:0000256" key="10">
    <source>
        <dbReference type="ARBA" id="ARBA00023237"/>
    </source>
</evidence>
<evidence type="ECO:0000256" key="1">
    <source>
        <dbReference type="ARBA" id="ARBA00004571"/>
    </source>
</evidence>
<keyword evidence="5" id="KW-0812">Transmembrane</keyword>
<feature type="domain" description="TonB-dependent receptor-like beta-barrel" evidence="11">
    <location>
        <begin position="3"/>
        <end position="146"/>
    </location>
</feature>
<evidence type="ECO:0000256" key="6">
    <source>
        <dbReference type="ARBA" id="ARBA00023004"/>
    </source>
</evidence>
<sequence length="178" mass="20059">MDGFDSEFQDPRLIRQFPNDSYNKNLGDAEVIGAEFEFSMSLTEGLFWRFGGDVKDTEVQEGALAGNQLVFAPEYSINTGLDYTFGLTDGMDMTLHGDVSWVGEQYANGANDDNRLIPAYHMANARVVLNSTSETSWNAALWVRNLTNEANLTNISHLRQDYFYSPPRSIGVEFGWQY</sequence>
<name>B8KW86_9GAMM</name>
<keyword evidence="8" id="KW-0798">TonB box</keyword>
<evidence type="ECO:0000256" key="2">
    <source>
        <dbReference type="ARBA" id="ARBA00022448"/>
    </source>
</evidence>
<dbReference type="InterPro" id="IPR000531">
    <property type="entry name" value="Beta-barrel_TonB"/>
</dbReference>
<gene>
    <name evidence="12" type="ORF">NOR51B_2906</name>
</gene>
<dbReference type="STRING" id="565045.NOR51B_2906"/>
<protein>
    <recommendedName>
        <fullName evidence="11">TonB-dependent receptor-like beta-barrel domain-containing protein</fullName>
    </recommendedName>
</protein>
<dbReference type="AlphaFoldDB" id="B8KW86"/>
<keyword evidence="7" id="KW-0406">Ion transport</keyword>
<evidence type="ECO:0000256" key="4">
    <source>
        <dbReference type="ARBA" id="ARBA00022496"/>
    </source>
</evidence>
<evidence type="ECO:0000256" key="5">
    <source>
        <dbReference type="ARBA" id="ARBA00022692"/>
    </source>
</evidence>
<dbReference type="EMBL" id="DS999411">
    <property type="protein sequence ID" value="EED36953.1"/>
    <property type="molecule type" value="Genomic_DNA"/>
</dbReference>
<dbReference type="HOGENOM" id="CLU_1508845_0_0_6"/>
<keyword evidence="6" id="KW-0408">Iron</keyword>
<keyword evidence="9" id="KW-0472">Membrane</keyword>
<dbReference type="Gene3D" id="2.40.170.20">
    <property type="entry name" value="TonB-dependent receptor, beta-barrel domain"/>
    <property type="match status" value="1"/>
</dbReference>
<dbReference type="InterPro" id="IPR039426">
    <property type="entry name" value="TonB-dep_rcpt-like"/>
</dbReference>
<evidence type="ECO:0000313" key="13">
    <source>
        <dbReference type="Proteomes" id="UP000004699"/>
    </source>
</evidence>
<dbReference type="PANTHER" id="PTHR32552:SF81">
    <property type="entry name" value="TONB-DEPENDENT OUTER MEMBRANE RECEPTOR"/>
    <property type="match status" value="1"/>
</dbReference>
<comment type="subcellular location">
    <subcellularLocation>
        <location evidence="1">Cell outer membrane</location>
        <topology evidence="1">Multi-pass membrane protein</topology>
    </subcellularLocation>
</comment>
<proteinExistence type="predicted"/>
<dbReference type="GO" id="GO:0009279">
    <property type="term" value="C:cell outer membrane"/>
    <property type="evidence" value="ECO:0007669"/>
    <property type="project" value="UniProtKB-SubCell"/>
</dbReference>
<accession>B8KW86</accession>
<keyword evidence="3" id="KW-1134">Transmembrane beta strand</keyword>
<evidence type="ECO:0000313" key="12">
    <source>
        <dbReference type="EMBL" id="EED36953.1"/>
    </source>
</evidence>
<evidence type="ECO:0000256" key="8">
    <source>
        <dbReference type="ARBA" id="ARBA00023077"/>
    </source>
</evidence>
<dbReference type="Proteomes" id="UP000004699">
    <property type="component" value="Unassembled WGS sequence"/>
</dbReference>
<dbReference type="Pfam" id="PF00593">
    <property type="entry name" value="TonB_dep_Rec_b-barrel"/>
    <property type="match status" value="1"/>
</dbReference>
<dbReference type="GO" id="GO:0006826">
    <property type="term" value="P:iron ion transport"/>
    <property type="evidence" value="ECO:0007669"/>
    <property type="project" value="UniProtKB-KW"/>
</dbReference>
<reference evidence="13" key="1">
    <citation type="journal article" date="2013" name="BMC Microbiol.">
        <title>Taxonomy and evolution of bacteriochlorophyll a-containing members of the OM60/NOR5 clade of marine gammaproteobacteria: description of Luminiphilus syltensis gen. nov., sp. nov., reclassification of Haliea rubra as Pseudohaliea rubra gen. nov., comb. nov., and emendation of Chromatocurvus halotolerans.</title>
        <authorList>
            <person name="Spring S."/>
            <person name="Riedel T."/>
            <person name="Sproer C."/>
            <person name="Yan S."/>
            <person name="Harder J."/>
            <person name="Fuchs B.M."/>
        </authorList>
    </citation>
    <scope>NUCLEOTIDE SEQUENCE [LARGE SCALE GENOMIC DNA]</scope>
    <source>
        <strain evidence="13">NOR51-B</strain>
    </source>
</reference>
<dbReference type="InterPro" id="IPR036942">
    <property type="entry name" value="Beta-barrel_TonB_sf"/>
</dbReference>
<keyword evidence="13" id="KW-1185">Reference proteome</keyword>
<evidence type="ECO:0000256" key="7">
    <source>
        <dbReference type="ARBA" id="ARBA00023065"/>
    </source>
</evidence>